<evidence type="ECO:0000313" key="3">
    <source>
        <dbReference type="Proteomes" id="UP000619293"/>
    </source>
</evidence>
<dbReference type="EMBL" id="BONG01000005">
    <property type="protein sequence ID" value="GIF87750.1"/>
    <property type="molecule type" value="Genomic_DNA"/>
</dbReference>
<dbReference type="RefSeq" id="WP_191839446.1">
    <property type="nucleotide sequence ID" value="NZ_BAAALB010000007.1"/>
</dbReference>
<protein>
    <submittedName>
        <fullName evidence="2">Uncharacterized protein</fullName>
    </submittedName>
</protein>
<feature type="transmembrane region" description="Helical" evidence="1">
    <location>
        <begin position="65"/>
        <end position="86"/>
    </location>
</feature>
<comment type="caution">
    <text evidence="2">The sequence shown here is derived from an EMBL/GenBank/DDBJ whole genome shotgun (WGS) entry which is preliminary data.</text>
</comment>
<proteinExistence type="predicted"/>
<keyword evidence="1" id="KW-0472">Membrane</keyword>
<dbReference type="AlphaFoldDB" id="A0A8J3JZ28"/>
<gene>
    <name evidence="2" type="ORF">Cch02nite_11940</name>
</gene>
<feature type="transmembrane region" description="Helical" evidence="1">
    <location>
        <begin position="321"/>
        <end position="343"/>
    </location>
</feature>
<feature type="transmembrane region" description="Helical" evidence="1">
    <location>
        <begin position="274"/>
        <end position="301"/>
    </location>
</feature>
<keyword evidence="3" id="KW-1185">Reference proteome</keyword>
<evidence type="ECO:0000256" key="1">
    <source>
        <dbReference type="SAM" id="Phobius"/>
    </source>
</evidence>
<keyword evidence="1" id="KW-1133">Transmembrane helix</keyword>
<accession>A0A8J3JZ28</accession>
<evidence type="ECO:0000313" key="2">
    <source>
        <dbReference type="EMBL" id="GIF87750.1"/>
    </source>
</evidence>
<name>A0A8J3JZ28_9ACTN</name>
<sequence length="359" mass="38104">MTQLEVAYRRLLLCYPRSFRRERGLEVVTTLMDAAEPGRTKPTRTEAVNLILSGLAWRFRLPDGLAYRLAAVVVALFIGLAASAVASEAVWRASPTMPTDATVEAIGRSVTALAPVQGPFPSASYSGCDKADTNEACESLVPAGADPVLTHTWLAYQVPGAEVNAWVDQARDRFTADGWQLGQTVYSRSDQAIAEYPEQTIFWAAKGDLVVRIMGDPTEKYAGMPNVIIGVHQQAPPMVTVAAVAGLLLGVAVGWVFAAWALRAFQRHTTAGRLAMLVAGAPGLCIAAAAGVAALVLAYYYATALGWSHQDSRFPYLVLTYDRAIAVAGGISLLLSAAIAVVAPRVRASVAETSDEVAA</sequence>
<reference evidence="2 3" key="1">
    <citation type="submission" date="2021-01" db="EMBL/GenBank/DDBJ databases">
        <title>Whole genome shotgun sequence of Catellatospora chokoriensis NBRC 107358.</title>
        <authorList>
            <person name="Komaki H."/>
            <person name="Tamura T."/>
        </authorList>
    </citation>
    <scope>NUCLEOTIDE SEQUENCE [LARGE SCALE GENOMIC DNA]</scope>
    <source>
        <strain evidence="2 3">NBRC 107358</strain>
    </source>
</reference>
<organism evidence="2 3">
    <name type="scientific">Catellatospora chokoriensis</name>
    <dbReference type="NCBI Taxonomy" id="310353"/>
    <lineage>
        <taxon>Bacteria</taxon>
        <taxon>Bacillati</taxon>
        <taxon>Actinomycetota</taxon>
        <taxon>Actinomycetes</taxon>
        <taxon>Micromonosporales</taxon>
        <taxon>Micromonosporaceae</taxon>
        <taxon>Catellatospora</taxon>
    </lineage>
</organism>
<dbReference type="Proteomes" id="UP000619293">
    <property type="component" value="Unassembled WGS sequence"/>
</dbReference>
<keyword evidence="1" id="KW-0812">Transmembrane</keyword>
<feature type="transmembrane region" description="Helical" evidence="1">
    <location>
        <begin position="238"/>
        <end position="262"/>
    </location>
</feature>